<organism evidence="2 3">
    <name type="scientific">Micromonospora inositola</name>
    <dbReference type="NCBI Taxonomy" id="47865"/>
    <lineage>
        <taxon>Bacteria</taxon>
        <taxon>Bacillati</taxon>
        <taxon>Actinomycetota</taxon>
        <taxon>Actinomycetes</taxon>
        <taxon>Micromonosporales</taxon>
        <taxon>Micromonosporaceae</taxon>
        <taxon>Micromonospora</taxon>
    </lineage>
</organism>
<proteinExistence type="predicted"/>
<dbReference type="AlphaFoldDB" id="A0A1C5HMN6"/>
<keyword evidence="1" id="KW-0472">Membrane</keyword>
<dbReference type="RefSeq" id="WP_089011642.1">
    <property type="nucleotide sequence ID" value="NZ_LT607754.1"/>
</dbReference>
<feature type="transmembrane region" description="Helical" evidence="1">
    <location>
        <begin position="38"/>
        <end position="57"/>
    </location>
</feature>
<dbReference type="Proteomes" id="UP000198221">
    <property type="component" value="Chromosome I"/>
</dbReference>
<name>A0A1C5HMN6_9ACTN</name>
<evidence type="ECO:0000313" key="2">
    <source>
        <dbReference type="EMBL" id="SCG47177.1"/>
    </source>
</evidence>
<feature type="transmembrane region" description="Helical" evidence="1">
    <location>
        <begin position="136"/>
        <end position="159"/>
    </location>
</feature>
<gene>
    <name evidence="2" type="ORF">GA0070613_1549</name>
</gene>
<feature type="transmembrane region" description="Helical" evidence="1">
    <location>
        <begin position="171"/>
        <end position="199"/>
    </location>
</feature>
<feature type="transmembrane region" description="Helical" evidence="1">
    <location>
        <begin position="106"/>
        <end position="124"/>
    </location>
</feature>
<evidence type="ECO:0000256" key="1">
    <source>
        <dbReference type="SAM" id="Phobius"/>
    </source>
</evidence>
<protein>
    <submittedName>
        <fullName evidence="2">Uncharacterized protein</fullName>
    </submittedName>
</protein>
<accession>A0A1C5HMN6</accession>
<keyword evidence="1" id="KW-1133">Transmembrane helix</keyword>
<dbReference type="EMBL" id="LT607754">
    <property type="protein sequence ID" value="SCG47177.1"/>
    <property type="molecule type" value="Genomic_DNA"/>
</dbReference>
<sequence>MEPDDDPPPIDAATAMRLIDAQRAATVQSLEPDPRLHYWPWGVAWLIGFGLFFLRFSPGGRTFLAMPEWLPLTALFVLLGAASVVFAVGSARAYRQVTGESARRGSWYGAAWGLGFLSLFTVAGRVSDSLPHDLAGLLWSALAVGLTGALHMAGGAIWLDRTLFRLGLWLTAINIVGVLAGPGWHALVIALGGGGGMLLAGELSRLRRRDHP</sequence>
<dbReference type="OrthoDB" id="3240366at2"/>
<feature type="transmembrane region" description="Helical" evidence="1">
    <location>
        <begin position="69"/>
        <end position="94"/>
    </location>
</feature>
<evidence type="ECO:0000313" key="3">
    <source>
        <dbReference type="Proteomes" id="UP000198221"/>
    </source>
</evidence>
<reference evidence="3" key="1">
    <citation type="submission" date="2016-06" db="EMBL/GenBank/DDBJ databases">
        <authorList>
            <person name="Varghese N."/>
            <person name="Submissions Spin"/>
        </authorList>
    </citation>
    <scope>NUCLEOTIDE SEQUENCE [LARGE SCALE GENOMIC DNA]</scope>
    <source>
        <strain evidence="3">DSM 43819</strain>
    </source>
</reference>
<keyword evidence="3" id="KW-1185">Reference proteome</keyword>
<keyword evidence="1" id="KW-0812">Transmembrane</keyword>